<dbReference type="Gene3D" id="1.10.720.30">
    <property type="entry name" value="SAP domain"/>
    <property type="match status" value="1"/>
</dbReference>
<evidence type="ECO:0000313" key="3">
    <source>
        <dbReference type="Proteomes" id="UP000664859"/>
    </source>
</evidence>
<reference evidence="2" key="1">
    <citation type="submission" date="2021-02" db="EMBL/GenBank/DDBJ databases">
        <title>First Annotated Genome of the Yellow-green Alga Tribonema minus.</title>
        <authorList>
            <person name="Mahan K.M."/>
        </authorList>
    </citation>
    <scope>NUCLEOTIDE SEQUENCE</scope>
    <source>
        <strain evidence="2">UTEX B ZZ1240</strain>
    </source>
</reference>
<dbReference type="InterPro" id="IPR003034">
    <property type="entry name" value="SAP_dom"/>
</dbReference>
<proteinExistence type="predicted"/>
<evidence type="ECO:0000259" key="1">
    <source>
        <dbReference type="PROSITE" id="PS50800"/>
    </source>
</evidence>
<dbReference type="Pfam" id="PF02037">
    <property type="entry name" value="SAP"/>
    <property type="match status" value="1"/>
</dbReference>
<sequence length="82" mass="9101">MSKPSATAMKNALSAAELRDLCEDNGLAVSGSKDEQVSRLRDCWADLWPAGLKVASKKRVLKAIDENEREGSNPTRVQFYFE</sequence>
<feature type="domain" description="SAP" evidence="1">
    <location>
        <begin position="10"/>
        <end position="44"/>
    </location>
</feature>
<protein>
    <recommendedName>
        <fullName evidence="1">SAP domain-containing protein</fullName>
    </recommendedName>
</protein>
<dbReference type="InterPro" id="IPR036361">
    <property type="entry name" value="SAP_dom_sf"/>
</dbReference>
<gene>
    <name evidence="2" type="ORF">JKP88DRAFT_277811</name>
</gene>
<dbReference type="Proteomes" id="UP000664859">
    <property type="component" value="Unassembled WGS sequence"/>
</dbReference>
<accession>A0A835Z431</accession>
<name>A0A835Z431_9STRA</name>
<keyword evidence="3" id="KW-1185">Reference proteome</keyword>
<evidence type="ECO:0000313" key="2">
    <source>
        <dbReference type="EMBL" id="KAG5182734.1"/>
    </source>
</evidence>
<dbReference type="AlphaFoldDB" id="A0A835Z431"/>
<comment type="caution">
    <text evidence="2">The sequence shown here is derived from an EMBL/GenBank/DDBJ whole genome shotgun (WGS) entry which is preliminary data.</text>
</comment>
<dbReference type="EMBL" id="JAFCMP010000224">
    <property type="protein sequence ID" value="KAG5182734.1"/>
    <property type="molecule type" value="Genomic_DNA"/>
</dbReference>
<organism evidence="2 3">
    <name type="scientific">Tribonema minus</name>
    <dbReference type="NCBI Taxonomy" id="303371"/>
    <lineage>
        <taxon>Eukaryota</taxon>
        <taxon>Sar</taxon>
        <taxon>Stramenopiles</taxon>
        <taxon>Ochrophyta</taxon>
        <taxon>PX clade</taxon>
        <taxon>Xanthophyceae</taxon>
        <taxon>Tribonematales</taxon>
        <taxon>Tribonemataceae</taxon>
        <taxon>Tribonema</taxon>
    </lineage>
</organism>
<dbReference type="PROSITE" id="PS50800">
    <property type="entry name" value="SAP"/>
    <property type="match status" value="1"/>
</dbReference>